<dbReference type="CDD" id="cd03801">
    <property type="entry name" value="GT4_PimA-like"/>
    <property type="match status" value="1"/>
</dbReference>
<dbReference type="InterPro" id="IPR001296">
    <property type="entry name" value="Glyco_trans_1"/>
</dbReference>
<feature type="domain" description="Glycosyl transferase family 1" evidence="1">
    <location>
        <begin position="206"/>
        <end position="353"/>
    </location>
</feature>
<protein>
    <recommendedName>
        <fullName evidence="5">Glycosyltransferase</fullName>
    </recommendedName>
</protein>
<name>A0A917GWZ7_9FLAO</name>
<dbReference type="PANTHER" id="PTHR12526:SF630">
    <property type="entry name" value="GLYCOSYLTRANSFERASE"/>
    <property type="match status" value="1"/>
</dbReference>
<evidence type="ECO:0000313" key="3">
    <source>
        <dbReference type="EMBL" id="GGG60124.1"/>
    </source>
</evidence>
<dbReference type="Pfam" id="PF00534">
    <property type="entry name" value="Glycos_transf_1"/>
    <property type="match status" value="1"/>
</dbReference>
<dbReference type="Pfam" id="PF13477">
    <property type="entry name" value="Glyco_trans_4_2"/>
    <property type="match status" value="1"/>
</dbReference>
<comment type="caution">
    <text evidence="3">The sequence shown here is derived from an EMBL/GenBank/DDBJ whole genome shotgun (WGS) entry which is preliminary data.</text>
</comment>
<feature type="domain" description="Glycosyltransferase subfamily 4-like N-terminal" evidence="2">
    <location>
        <begin position="26"/>
        <end position="119"/>
    </location>
</feature>
<keyword evidence="4" id="KW-1185">Reference proteome</keyword>
<sequence>MKLAILAQSYLFDETASINGSLVQLYNLAQGFYKNGVEVHYICTTNDTSKPKYELINGVQFYWIQSQKGLFEWKRTMTLYKKILINISPDAIYVRGRNVLQFIAGTYAKAENKVFVWGTNGDDSAEFNKNVKRLRESKRSIVKKFLLYPFKALEDIYINMGMKMPNYIVNQNTHQKEQTKKCLNRDGLVLNSYYYIESTEGSPIKNKVSWLARWSKEKQPELFIEMVSKLEKQNFSFIMAGTSNNLDENNKLKEKAKQFNIETPGKIAYKNVNDYFAQSLIFVNTSYREGVSNTFIEAMLNGVPVLSLNSNPNNWLTDFNIGYCANGKLEDLTRTLNDLLEDREKLKKMSADSKTFAKQQFSNDSIIESYINLFQKNA</sequence>
<dbReference type="GO" id="GO:0016757">
    <property type="term" value="F:glycosyltransferase activity"/>
    <property type="evidence" value="ECO:0007669"/>
    <property type="project" value="InterPro"/>
</dbReference>
<dbReference type="Gene3D" id="3.40.50.2000">
    <property type="entry name" value="Glycogen Phosphorylase B"/>
    <property type="match status" value="2"/>
</dbReference>
<accession>A0A917GWZ7</accession>
<dbReference type="PANTHER" id="PTHR12526">
    <property type="entry name" value="GLYCOSYLTRANSFERASE"/>
    <property type="match status" value="1"/>
</dbReference>
<dbReference type="InterPro" id="IPR028098">
    <property type="entry name" value="Glyco_trans_4-like_N"/>
</dbReference>
<proteinExistence type="predicted"/>
<evidence type="ECO:0000259" key="1">
    <source>
        <dbReference type="Pfam" id="PF00534"/>
    </source>
</evidence>
<dbReference type="SUPFAM" id="SSF53756">
    <property type="entry name" value="UDP-Glycosyltransferase/glycogen phosphorylase"/>
    <property type="match status" value="1"/>
</dbReference>
<dbReference type="EMBL" id="BMFQ01000004">
    <property type="protein sequence ID" value="GGG60124.1"/>
    <property type="molecule type" value="Genomic_DNA"/>
</dbReference>
<reference evidence="3" key="2">
    <citation type="submission" date="2020-09" db="EMBL/GenBank/DDBJ databases">
        <authorList>
            <person name="Sun Q."/>
            <person name="Zhou Y."/>
        </authorList>
    </citation>
    <scope>NUCLEOTIDE SEQUENCE</scope>
    <source>
        <strain evidence="3">CGMCC 1.12751</strain>
    </source>
</reference>
<dbReference type="Proteomes" id="UP000625976">
    <property type="component" value="Unassembled WGS sequence"/>
</dbReference>
<dbReference type="AlphaFoldDB" id="A0A917GWZ7"/>
<evidence type="ECO:0008006" key="5">
    <source>
        <dbReference type="Google" id="ProtNLM"/>
    </source>
</evidence>
<organism evidence="3 4">
    <name type="scientific">Bizionia arctica</name>
    <dbReference type="NCBI Taxonomy" id="1495645"/>
    <lineage>
        <taxon>Bacteria</taxon>
        <taxon>Pseudomonadati</taxon>
        <taxon>Bacteroidota</taxon>
        <taxon>Flavobacteriia</taxon>
        <taxon>Flavobacteriales</taxon>
        <taxon>Flavobacteriaceae</taxon>
        <taxon>Bizionia</taxon>
    </lineage>
</organism>
<evidence type="ECO:0000259" key="2">
    <source>
        <dbReference type="Pfam" id="PF13477"/>
    </source>
</evidence>
<gene>
    <name evidence="3" type="ORF">GCM10010976_33610</name>
</gene>
<evidence type="ECO:0000313" key="4">
    <source>
        <dbReference type="Proteomes" id="UP000625976"/>
    </source>
</evidence>
<dbReference type="RefSeq" id="WP_188466991.1">
    <property type="nucleotide sequence ID" value="NZ_BMFQ01000004.1"/>
</dbReference>
<reference evidence="3" key="1">
    <citation type="journal article" date="2014" name="Int. J. Syst. Evol. Microbiol.">
        <title>Complete genome sequence of Corynebacterium casei LMG S-19264T (=DSM 44701T), isolated from a smear-ripened cheese.</title>
        <authorList>
            <consortium name="US DOE Joint Genome Institute (JGI-PGF)"/>
            <person name="Walter F."/>
            <person name="Albersmeier A."/>
            <person name="Kalinowski J."/>
            <person name="Ruckert C."/>
        </authorList>
    </citation>
    <scope>NUCLEOTIDE SEQUENCE</scope>
    <source>
        <strain evidence="3">CGMCC 1.12751</strain>
    </source>
</reference>